<reference evidence="2 3" key="1">
    <citation type="submission" date="2014-06" db="EMBL/GenBank/DDBJ databases">
        <title>The draft genome sequence of Idiomarina salinarum ISL-52.</title>
        <authorList>
            <person name="Du J."/>
            <person name="Shao Z."/>
        </authorList>
    </citation>
    <scope>NUCLEOTIDE SEQUENCE [LARGE SCALE GENOMIC DNA]</scope>
    <source>
        <strain evidence="2 3">ISL-52</strain>
    </source>
</reference>
<dbReference type="eggNOG" id="ENOG5033N5J">
    <property type="taxonomic scope" value="Bacteria"/>
</dbReference>
<name>A0A094ITH5_9GAMM</name>
<evidence type="ECO:0000256" key="1">
    <source>
        <dbReference type="SAM" id="SignalP"/>
    </source>
</evidence>
<dbReference type="Proteomes" id="UP000054363">
    <property type="component" value="Unassembled WGS sequence"/>
</dbReference>
<feature type="signal peptide" evidence="1">
    <location>
        <begin position="1"/>
        <end position="30"/>
    </location>
</feature>
<dbReference type="AlphaFoldDB" id="A0A094ITH5"/>
<sequence>MSGTASKGVAKPLVALATATALGFSPAVHANNACSTAAQVGADLWKEYDDVVKNVGCVGVTGAAVVGTAGVGLLQSQKIYSKCMTVADDADQATRNMISNWNDMVGNNWAHIGPRSLPLGETQKGTVTSRGTRLYITPAPVTGALHLNLEKVKFKGKTTVSVCTFGPGSDPTDHNVDSNEIWSFTIDPGPQNIDKTWSKTFPAAYGHLVAVTFKGKSVAKSMRYELRAESEPVSAVVIDGSAGSGSTNYTIEGGGAIEQVARKIGDIDVTIQGSDKVSGNRAEGAVGAGADGFLVAGELPRITLENPANARILVNGQPYNTVVIDGSAGSGSTSYTITGGGDIRQVKGSLAGQNVTVQANDNISGDRAKGAVGGGLDGFIVLGELPTVTLENPDNAKVLVNGEPYHTVVIAGAEASGTTGYTIHSGGRIQQVSGSLAGYQVSIQSGDKVSGTTATGQVAGGNDGFVVYGDKPEVKLDNAGNAVVYINGKKM</sequence>
<keyword evidence="1" id="KW-0732">Signal</keyword>
<evidence type="ECO:0000313" key="3">
    <source>
        <dbReference type="Proteomes" id="UP000054363"/>
    </source>
</evidence>
<dbReference type="OrthoDB" id="2479530at2"/>
<dbReference type="STRING" id="435908.IDSA_07880"/>
<dbReference type="RefSeq" id="WP_051986161.1">
    <property type="nucleotide sequence ID" value="NZ_JPER01000003.1"/>
</dbReference>
<protein>
    <submittedName>
        <fullName evidence="2">Uncharacterized protein</fullName>
    </submittedName>
</protein>
<comment type="caution">
    <text evidence="2">The sequence shown here is derived from an EMBL/GenBank/DDBJ whole genome shotgun (WGS) entry which is preliminary data.</text>
</comment>
<proteinExistence type="predicted"/>
<feature type="chain" id="PRO_5001899812" evidence="1">
    <location>
        <begin position="31"/>
        <end position="491"/>
    </location>
</feature>
<dbReference type="EMBL" id="JPER01000003">
    <property type="protein sequence ID" value="KFZ30980.1"/>
    <property type="molecule type" value="Genomic_DNA"/>
</dbReference>
<organism evidence="2 3">
    <name type="scientific">Pseudidiomarina salinarum</name>
    <dbReference type="NCBI Taxonomy" id="435908"/>
    <lineage>
        <taxon>Bacteria</taxon>
        <taxon>Pseudomonadati</taxon>
        <taxon>Pseudomonadota</taxon>
        <taxon>Gammaproteobacteria</taxon>
        <taxon>Alteromonadales</taxon>
        <taxon>Idiomarinaceae</taxon>
        <taxon>Pseudidiomarina</taxon>
    </lineage>
</organism>
<keyword evidence="3" id="KW-1185">Reference proteome</keyword>
<evidence type="ECO:0000313" key="2">
    <source>
        <dbReference type="EMBL" id="KFZ30980.1"/>
    </source>
</evidence>
<gene>
    <name evidence="2" type="ORF">IDSA_07880</name>
</gene>
<accession>A0A094ITH5</accession>